<feature type="region of interest" description="Disordered" evidence="2">
    <location>
        <begin position="68"/>
        <end position="111"/>
    </location>
</feature>
<evidence type="ECO:0000313" key="4">
    <source>
        <dbReference type="Proteomes" id="UP001154282"/>
    </source>
</evidence>
<evidence type="ECO:0000256" key="2">
    <source>
        <dbReference type="SAM" id="MobiDB-lite"/>
    </source>
</evidence>
<dbReference type="Proteomes" id="UP001154282">
    <property type="component" value="Unassembled WGS sequence"/>
</dbReference>
<sequence>MKLAGKVAIVTGGASGIGEETARRFAKQGARAVVIADVQDELGREVASSICRPITKSVYVHCDVTQEDQLLGPGPDRAGPGPGGNGPGFGGQREGDRGVCEARGEGDGGRAREGWEHRVYSKRGRVHRRERDGGLLPVEARGGRAGEVGERAAWGARDQGELCVAVRGGDADGVARVWRGEGCGVGGEYGRGEYELERCGAEGGTRGGCGGFLGFGGVGACYGA</sequence>
<feature type="compositionally biased region" description="Gly residues" evidence="2">
    <location>
        <begin position="80"/>
        <end position="92"/>
    </location>
</feature>
<feature type="compositionally biased region" description="Basic and acidic residues" evidence="2">
    <location>
        <begin position="93"/>
        <end position="111"/>
    </location>
</feature>
<dbReference type="Gene3D" id="3.40.50.720">
    <property type="entry name" value="NAD(P)-binding Rossmann-like Domain"/>
    <property type="match status" value="1"/>
</dbReference>
<evidence type="ECO:0000256" key="1">
    <source>
        <dbReference type="ARBA" id="ARBA00006484"/>
    </source>
</evidence>
<organism evidence="3 4">
    <name type="scientific">Linum tenue</name>
    <dbReference type="NCBI Taxonomy" id="586396"/>
    <lineage>
        <taxon>Eukaryota</taxon>
        <taxon>Viridiplantae</taxon>
        <taxon>Streptophyta</taxon>
        <taxon>Embryophyta</taxon>
        <taxon>Tracheophyta</taxon>
        <taxon>Spermatophyta</taxon>
        <taxon>Magnoliopsida</taxon>
        <taxon>eudicotyledons</taxon>
        <taxon>Gunneridae</taxon>
        <taxon>Pentapetalae</taxon>
        <taxon>rosids</taxon>
        <taxon>fabids</taxon>
        <taxon>Malpighiales</taxon>
        <taxon>Linaceae</taxon>
        <taxon>Linum</taxon>
    </lineage>
</organism>
<comment type="caution">
    <text evidence="3">The sequence shown here is derived from an EMBL/GenBank/DDBJ whole genome shotgun (WGS) entry which is preliminary data.</text>
</comment>
<dbReference type="AlphaFoldDB" id="A0AAV0INU9"/>
<reference evidence="3" key="1">
    <citation type="submission" date="2022-08" db="EMBL/GenBank/DDBJ databases">
        <authorList>
            <person name="Gutierrez-Valencia J."/>
        </authorList>
    </citation>
    <scope>NUCLEOTIDE SEQUENCE</scope>
</reference>
<protein>
    <submittedName>
        <fullName evidence="3">Uncharacterized protein</fullName>
    </submittedName>
</protein>
<dbReference type="EMBL" id="CAMGYJ010000004">
    <property type="protein sequence ID" value="CAI0399254.1"/>
    <property type="molecule type" value="Genomic_DNA"/>
</dbReference>
<evidence type="ECO:0000313" key="3">
    <source>
        <dbReference type="EMBL" id="CAI0399254.1"/>
    </source>
</evidence>
<name>A0AAV0INU9_9ROSI</name>
<comment type="similarity">
    <text evidence="1">Belongs to the short-chain dehydrogenases/reductases (SDR) family.</text>
</comment>
<dbReference type="InterPro" id="IPR036291">
    <property type="entry name" value="NAD(P)-bd_dom_sf"/>
</dbReference>
<gene>
    <name evidence="3" type="ORF">LITE_LOCUS10225</name>
</gene>
<dbReference type="PANTHER" id="PTHR42820">
    <property type="entry name" value="SHORT-CHAIN DEHYDROGENASE REDUCTASE"/>
    <property type="match status" value="1"/>
</dbReference>
<proteinExistence type="inferred from homology"/>
<dbReference type="PANTHER" id="PTHR42820:SF21">
    <property type="entry name" value="SHORT-CHAIN DEHYDROGENASE REDUCTASE 3B-LIKE"/>
    <property type="match status" value="1"/>
</dbReference>
<dbReference type="SUPFAM" id="SSF51735">
    <property type="entry name" value="NAD(P)-binding Rossmann-fold domains"/>
    <property type="match status" value="1"/>
</dbReference>
<dbReference type="InterPro" id="IPR002347">
    <property type="entry name" value="SDR_fam"/>
</dbReference>
<keyword evidence="4" id="KW-1185">Reference proteome</keyword>
<accession>A0AAV0INU9</accession>
<dbReference type="Pfam" id="PF00106">
    <property type="entry name" value="adh_short"/>
    <property type="match status" value="1"/>
</dbReference>